<name>A0A061RT51_9CHLO</name>
<gene>
    <name evidence="1" type="ORF">TSPGSL018_27333</name>
</gene>
<protein>
    <submittedName>
        <fullName evidence="1">Uncharacterized protein</fullName>
    </submittedName>
</protein>
<evidence type="ECO:0000313" key="1">
    <source>
        <dbReference type="EMBL" id="JAC73949.1"/>
    </source>
</evidence>
<organism evidence="1">
    <name type="scientific">Tetraselmis sp. GSL018</name>
    <dbReference type="NCBI Taxonomy" id="582737"/>
    <lineage>
        <taxon>Eukaryota</taxon>
        <taxon>Viridiplantae</taxon>
        <taxon>Chlorophyta</taxon>
        <taxon>core chlorophytes</taxon>
        <taxon>Chlorodendrophyceae</taxon>
        <taxon>Chlorodendrales</taxon>
        <taxon>Chlorodendraceae</taxon>
        <taxon>Tetraselmis</taxon>
    </lineage>
</organism>
<accession>A0A061RT51</accession>
<sequence length="63" mass="7136">YLSRKVPGRAVVLPFRGAYDGTLLQYYCQILLPVAFLRATHQRILRCEQGLPLLYPTAFVTPA</sequence>
<reference evidence="1" key="1">
    <citation type="submission" date="2014-05" db="EMBL/GenBank/DDBJ databases">
        <title>The transcriptome of the halophilic microalga Tetraselmis sp. GSL018 isolated from the Great Salt Lake, Utah.</title>
        <authorList>
            <person name="Jinkerson R.E."/>
            <person name="D'Adamo S."/>
            <person name="Posewitz M.C."/>
        </authorList>
    </citation>
    <scope>NUCLEOTIDE SEQUENCE</scope>
    <source>
        <strain evidence="1">GSL018</strain>
    </source>
</reference>
<dbReference type="EMBL" id="GBEZ01011878">
    <property type="protein sequence ID" value="JAC73949.1"/>
    <property type="molecule type" value="Transcribed_RNA"/>
</dbReference>
<proteinExistence type="predicted"/>
<feature type="non-terminal residue" evidence="1">
    <location>
        <position position="1"/>
    </location>
</feature>
<dbReference type="AlphaFoldDB" id="A0A061RT51"/>